<accession>A0A7H0K7R3</accession>
<feature type="region of interest" description="Disordered" evidence="1">
    <location>
        <begin position="225"/>
        <end position="338"/>
    </location>
</feature>
<feature type="compositionally biased region" description="Polar residues" evidence="1">
    <location>
        <begin position="299"/>
        <end position="311"/>
    </location>
</feature>
<evidence type="ECO:0000256" key="1">
    <source>
        <dbReference type="SAM" id="MobiDB-lite"/>
    </source>
</evidence>
<dbReference type="AlphaFoldDB" id="A0A7H0K7R3"/>
<keyword evidence="3" id="KW-1185">Reference proteome</keyword>
<dbReference type="EMBL" id="JABFED010000004">
    <property type="protein sequence ID" value="MBA1837637.1"/>
    <property type="molecule type" value="Genomic_DNA"/>
</dbReference>
<feature type="compositionally biased region" description="Acidic residues" evidence="1">
    <location>
        <begin position="284"/>
        <end position="294"/>
    </location>
</feature>
<feature type="compositionally biased region" description="Gly residues" evidence="1">
    <location>
        <begin position="313"/>
        <end position="323"/>
    </location>
</feature>
<dbReference type="Proteomes" id="UP000577408">
    <property type="component" value="Unassembled WGS sequence"/>
</dbReference>
<protein>
    <submittedName>
        <fullName evidence="2">Uncharacterized protein</fullName>
    </submittedName>
</protein>
<dbReference type="RefSeq" id="WP_181192345.1">
    <property type="nucleotide sequence ID" value="NZ_JABFED010000004.1"/>
</dbReference>
<feature type="compositionally biased region" description="Acidic residues" evidence="1">
    <location>
        <begin position="327"/>
        <end position="338"/>
    </location>
</feature>
<reference evidence="2 3" key="1">
    <citation type="submission" date="2020-05" db="EMBL/GenBank/DDBJ databases">
        <title>Descriptions of Corynebacterium xxxx sp. nov., Corynebacterium yyyy sp. nov. and Corynebacterium zzzz sp. nov.</title>
        <authorList>
            <person name="Zhang G."/>
        </authorList>
    </citation>
    <scope>NUCLEOTIDE SEQUENCE [LARGE SCALE GENOMIC DNA]</scope>
    <source>
        <strain evidence="3">zg-913</strain>
    </source>
</reference>
<name>A0A7H0K7R3_9CORY</name>
<feature type="compositionally biased region" description="Acidic residues" evidence="1">
    <location>
        <begin position="225"/>
        <end position="269"/>
    </location>
</feature>
<gene>
    <name evidence="2" type="ORF">HMA55_06965</name>
</gene>
<sequence length="338" mass="36775">MSFFEDIAAALDRDGIESRVGGDTMFVPLTAELEIQFVEIDPHLPAANVYIAAADVDEDDEDFEAVLVAVVFSLEDAVAAVAEHMATDQVITVLRDLLEGTDERIGDLEFFQDHLNPQQVRAEVGENAELQVTIETVDGTPSAKVTFVALPDDYDDVLDDAEGELWESDGDAELTDEDRARLFDVIHDEALTDAERLELGSFTDFDRLFDVLSLAADQAEDWESQLLPVDDDFDEPEVYDLFGQDDEDDDDDEDDEEDGQEGEDDEDFNLDLAGDTDAASFDGDNLDDFGDEDFAHDIVTNSATNSDTSAAGNDGGNEGGTEGVPGIDEDDSSDAARG</sequence>
<proteinExistence type="predicted"/>
<comment type="caution">
    <text evidence="2">The sequence shown here is derived from an EMBL/GenBank/DDBJ whole genome shotgun (WGS) entry which is preliminary data.</text>
</comment>
<evidence type="ECO:0000313" key="2">
    <source>
        <dbReference type="EMBL" id="MBA1837637.1"/>
    </source>
</evidence>
<organism evidence="2 3">
    <name type="scientific">Corynebacterium wankanglinii</name>
    <dbReference type="NCBI Taxonomy" id="2735136"/>
    <lineage>
        <taxon>Bacteria</taxon>
        <taxon>Bacillati</taxon>
        <taxon>Actinomycetota</taxon>
        <taxon>Actinomycetes</taxon>
        <taxon>Mycobacteriales</taxon>
        <taxon>Corynebacteriaceae</taxon>
        <taxon>Corynebacterium</taxon>
    </lineage>
</organism>
<evidence type="ECO:0000313" key="3">
    <source>
        <dbReference type="Proteomes" id="UP000577408"/>
    </source>
</evidence>